<dbReference type="PROSITE" id="PS51257">
    <property type="entry name" value="PROKAR_LIPOPROTEIN"/>
    <property type="match status" value="1"/>
</dbReference>
<protein>
    <recommendedName>
        <fullName evidence="3">Lipoprotein</fullName>
    </recommendedName>
</protein>
<evidence type="ECO:0008006" key="3">
    <source>
        <dbReference type="Google" id="ProtNLM"/>
    </source>
</evidence>
<dbReference type="AlphaFoldDB" id="A0A4S8HB70"/>
<dbReference type="RefSeq" id="WP_136580447.1">
    <property type="nucleotide sequence ID" value="NZ_STFF01000012.1"/>
</dbReference>
<evidence type="ECO:0000313" key="1">
    <source>
        <dbReference type="EMBL" id="THU32003.1"/>
    </source>
</evidence>
<dbReference type="OrthoDB" id="662382at2"/>
<sequence length="152" mass="17062">MKKVSLGLAILTLFSCGNVAQKGKGKKYFADLLKDVDKVQLKFFNHGDTLSETITDQTEINIYKELINGKRDPKQKTKCDSTGQILFLTKEASIVLNAYFSSRASGSRYDKACVTYSVEPEHYGSALTVRSGQDIDDYYYKLRSTAIRTAQH</sequence>
<accession>A0A4S8HB70</accession>
<organism evidence="1 2">
    <name type="scientific">Niastella caeni</name>
    <dbReference type="NCBI Taxonomy" id="2569763"/>
    <lineage>
        <taxon>Bacteria</taxon>
        <taxon>Pseudomonadati</taxon>
        <taxon>Bacteroidota</taxon>
        <taxon>Chitinophagia</taxon>
        <taxon>Chitinophagales</taxon>
        <taxon>Chitinophagaceae</taxon>
        <taxon>Niastella</taxon>
    </lineage>
</organism>
<name>A0A4S8HB70_9BACT</name>
<comment type="caution">
    <text evidence="1">The sequence shown here is derived from an EMBL/GenBank/DDBJ whole genome shotgun (WGS) entry which is preliminary data.</text>
</comment>
<dbReference type="EMBL" id="STFF01000012">
    <property type="protein sequence ID" value="THU32003.1"/>
    <property type="molecule type" value="Genomic_DNA"/>
</dbReference>
<proteinExistence type="predicted"/>
<dbReference type="Proteomes" id="UP000306918">
    <property type="component" value="Unassembled WGS sequence"/>
</dbReference>
<reference evidence="1 2" key="1">
    <citation type="submission" date="2019-04" db="EMBL/GenBank/DDBJ databases">
        <title>Niastella caeni sp. nov., isolated from activated sludge.</title>
        <authorList>
            <person name="Sheng M."/>
        </authorList>
    </citation>
    <scope>NUCLEOTIDE SEQUENCE [LARGE SCALE GENOMIC DNA]</scope>
    <source>
        <strain evidence="1 2">HX-2-15</strain>
    </source>
</reference>
<gene>
    <name evidence="1" type="ORF">FAM09_27860</name>
</gene>
<keyword evidence="2" id="KW-1185">Reference proteome</keyword>
<evidence type="ECO:0000313" key="2">
    <source>
        <dbReference type="Proteomes" id="UP000306918"/>
    </source>
</evidence>